<keyword evidence="6" id="KW-1003">Cell membrane</keyword>
<dbReference type="GO" id="GO:0005886">
    <property type="term" value="C:plasma membrane"/>
    <property type="evidence" value="ECO:0007669"/>
    <property type="project" value="UniProtKB-SubCell"/>
</dbReference>
<comment type="caution">
    <text evidence="7">The sequence shown here is derived from an EMBL/GenBank/DDBJ whole genome shotgun (WGS) entry which is preliminary data.</text>
</comment>
<dbReference type="Proteomes" id="UP000028252">
    <property type="component" value="Unassembled WGS sequence"/>
</dbReference>
<feature type="transmembrane region" description="Helical" evidence="6">
    <location>
        <begin position="208"/>
        <end position="227"/>
    </location>
</feature>
<dbReference type="PANTHER" id="PTHR23427:SF2">
    <property type="entry name" value="SURFEIT LOCUS PROTEIN 1"/>
    <property type="match status" value="1"/>
</dbReference>
<evidence type="ECO:0000256" key="3">
    <source>
        <dbReference type="ARBA" id="ARBA00022692"/>
    </source>
</evidence>
<evidence type="ECO:0000256" key="2">
    <source>
        <dbReference type="ARBA" id="ARBA00007165"/>
    </source>
</evidence>
<comment type="caution">
    <text evidence="6">Lacks conserved residue(s) required for the propagation of feature annotation.</text>
</comment>
<dbReference type="EMBL" id="JMQN01000043">
    <property type="protein sequence ID" value="KEA62968.1"/>
    <property type="molecule type" value="Genomic_DNA"/>
</dbReference>
<dbReference type="InterPro" id="IPR045214">
    <property type="entry name" value="Surf1/Surf4"/>
</dbReference>
<dbReference type="PANTHER" id="PTHR23427">
    <property type="entry name" value="SURFEIT LOCUS PROTEIN"/>
    <property type="match status" value="1"/>
</dbReference>
<dbReference type="STRING" id="1232683.ADIMK_2938"/>
<evidence type="ECO:0000313" key="7">
    <source>
        <dbReference type="EMBL" id="KEA62968.1"/>
    </source>
</evidence>
<name>A0A081FWR3_9GAMM</name>
<dbReference type="AlphaFoldDB" id="A0A081FWR3"/>
<evidence type="ECO:0000256" key="6">
    <source>
        <dbReference type="RuleBase" id="RU363076"/>
    </source>
</evidence>
<comment type="similarity">
    <text evidence="2 6">Belongs to the SURF1 family.</text>
</comment>
<dbReference type="PROSITE" id="PS50895">
    <property type="entry name" value="SURF1"/>
    <property type="match status" value="1"/>
</dbReference>
<accession>A0A081FWR3</accession>
<proteinExistence type="inferred from homology"/>
<evidence type="ECO:0000256" key="4">
    <source>
        <dbReference type="ARBA" id="ARBA00022989"/>
    </source>
</evidence>
<dbReference type="PATRIC" id="fig|1232683.4.peg.2889"/>
<evidence type="ECO:0000256" key="1">
    <source>
        <dbReference type="ARBA" id="ARBA00004370"/>
    </source>
</evidence>
<dbReference type="eggNOG" id="COG3346">
    <property type="taxonomic scope" value="Bacteria"/>
</dbReference>
<organism evidence="7 8">
    <name type="scientific">Marinobacterium lacunae</name>
    <dbReference type="NCBI Taxonomy" id="1232683"/>
    <lineage>
        <taxon>Bacteria</taxon>
        <taxon>Pseudomonadati</taxon>
        <taxon>Pseudomonadota</taxon>
        <taxon>Gammaproteobacteria</taxon>
        <taxon>Oceanospirillales</taxon>
        <taxon>Oceanospirillaceae</taxon>
        <taxon>Marinobacterium</taxon>
    </lineage>
</organism>
<protein>
    <recommendedName>
        <fullName evidence="6">SURF1-like protein</fullName>
    </recommendedName>
</protein>
<comment type="subcellular location">
    <subcellularLocation>
        <location evidence="6">Cell membrane</location>
        <topology evidence="6">Multi-pass membrane protein</topology>
    </subcellularLocation>
    <subcellularLocation>
        <location evidence="1">Membrane</location>
    </subcellularLocation>
</comment>
<evidence type="ECO:0000256" key="5">
    <source>
        <dbReference type="ARBA" id="ARBA00023136"/>
    </source>
</evidence>
<keyword evidence="8" id="KW-1185">Reference proteome</keyword>
<dbReference type="InterPro" id="IPR002994">
    <property type="entry name" value="Surf1/Shy1"/>
</dbReference>
<dbReference type="CDD" id="cd06662">
    <property type="entry name" value="SURF1"/>
    <property type="match status" value="1"/>
</dbReference>
<dbReference type="Pfam" id="PF02104">
    <property type="entry name" value="SURF1"/>
    <property type="match status" value="1"/>
</dbReference>
<sequence length="237" mass="26774">MGKRIGSRGWLYPLCLLLLALFCSLGFWQLDRAEQKRRWQAQQSEQRLIDPTPAELQAALSEKEWVAVSVDIDWLKKMPLYLDNRTHQGRAGYEVLLPARLGSGQLILTNIGWLQGPKLREQEPTVDSPMSGRFEGVVGMPVDTFRLNDSGSGADWRLERLMSGEAGERWGLDLPPWVLWLTEPVVEDVVARVPGAGTLPPERHLGYAVQWFALAFTLVSIVGVLEWKSRTRQRATN</sequence>
<reference evidence="7 8" key="1">
    <citation type="submission" date="2014-04" db="EMBL/GenBank/DDBJ databases">
        <title>Marinobacterium kochiensis sp. nov., isolated from sediment sample collected from Kochi backwaters in Kerala, India.</title>
        <authorList>
            <person name="Singh A."/>
            <person name="Pinnaka A.K."/>
        </authorList>
    </citation>
    <scope>NUCLEOTIDE SEQUENCE [LARGE SCALE GENOMIC DNA]</scope>
    <source>
        <strain evidence="7 8">AK27</strain>
    </source>
</reference>
<gene>
    <name evidence="7" type="ORF">ADIMK_2938</name>
</gene>
<keyword evidence="4 6" id="KW-1133">Transmembrane helix</keyword>
<keyword evidence="3 6" id="KW-0812">Transmembrane</keyword>
<evidence type="ECO:0000313" key="8">
    <source>
        <dbReference type="Proteomes" id="UP000028252"/>
    </source>
</evidence>
<keyword evidence="5 6" id="KW-0472">Membrane</keyword>